<dbReference type="EMBL" id="LFIW01001173">
    <property type="protein sequence ID" value="KZL83305.1"/>
    <property type="molecule type" value="Genomic_DNA"/>
</dbReference>
<evidence type="ECO:0000313" key="3">
    <source>
        <dbReference type="Proteomes" id="UP000076584"/>
    </source>
</evidence>
<feature type="transmembrane region" description="Helical" evidence="1">
    <location>
        <begin position="94"/>
        <end position="116"/>
    </location>
</feature>
<accession>A0A161W7X5</accession>
<sequence length="211" mass="23697">LSSWPCPAVLRRHHTATTACIRPQHDTTATPSSILQATCIIQLQNCPPTCPDSFSLASLQVSPPAPTDHNHPQTRATMFALLETLLDYNNHVTLFQRMMFLLSFCLSGIILAVQASQAGEEDHQRIWWTRLTDQSRPYWYTFYVTQVFLFVSGAYPMLFDKMTMYIGSGYEEQILNIIWVGLLSVEALMVAGVAGIAITRKFKGAPKQKTN</sequence>
<feature type="transmembrane region" description="Helical" evidence="1">
    <location>
        <begin position="177"/>
        <end position="199"/>
    </location>
</feature>
<feature type="transmembrane region" description="Helical" evidence="1">
    <location>
        <begin position="137"/>
        <end position="157"/>
    </location>
</feature>
<proteinExistence type="predicted"/>
<keyword evidence="3" id="KW-1185">Reference proteome</keyword>
<dbReference type="AlphaFoldDB" id="A0A161W7X5"/>
<comment type="caution">
    <text evidence="2">The sequence shown here is derived from an EMBL/GenBank/DDBJ whole genome shotgun (WGS) entry which is preliminary data.</text>
</comment>
<evidence type="ECO:0000256" key="1">
    <source>
        <dbReference type="SAM" id="Phobius"/>
    </source>
</evidence>
<reference evidence="2 3" key="1">
    <citation type="submission" date="2015-06" db="EMBL/GenBank/DDBJ databases">
        <title>Survival trade-offs in plant roots during colonization by closely related pathogenic and mutualistic fungi.</title>
        <authorList>
            <person name="Hacquard S."/>
            <person name="Kracher B."/>
            <person name="Hiruma K."/>
            <person name="Weinman A."/>
            <person name="Muench P."/>
            <person name="Garrido Oter R."/>
            <person name="Ver Loren van Themaat E."/>
            <person name="Dallerey J.-F."/>
            <person name="Damm U."/>
            <person name="Henrissat B."/>
            <person name="Lespinet O."/>
            <person name="Thon M."/>
            <person name="Kemen E."/>
            <person name="McHardy A.C."/>
            <person name="Schulze-Lefert P."/>
            <person name="O'Connell R.J."/>
        </authorList>
    </citation>
    <scope>NUCLEOTIDE SEQUENCE [LARGE SCALE GENOMIC DNA]</scope>
    <source>
        <strain evidence="2 3">MAFF 238704</strain>
    </source>
</reference>
<protein>
    <submittedName>
        <fullName evidence="2">Uncharacterized protein</fullName>
    </submittedName>
</protein>
<organism evidence="2 3">
    <name type="scientific">Colletotrichum incanum</name>
    <name type="common">Soybean anthracnose fungus</name>
    <dbReference type="NCBI Taxonomy" id="1573173"/>
    <lineage>
        <taxon>Eukaryota</taxon>
        <taxon>Fungi</taxon>
        <taxon>Dikarya</taxon>
        <taxon>Ascomycota</taxon>
        <taxon>Pezizomycotina</taxon>
        <taxon>Sordariomycetes</taxon>
        <taxon>Hypocreomycetidae</taxon>
        <taxon>Glomerellales</taxon>
        <taxon>Glomerellaceae</taxon>
        <taxon>Colletotrichum</taxon>
        <taxon>Colletotrichum spaethianum species complex</taxon>
    </lineage>
</organism>
<keyword evidence="1" id="KW-0812">Transmembrane</keyword>
<name>A0A161W7X5_COLIC</name>
<feature type="non-terminal residue" evidence="2">
    <location>
        <position position="1"/>
    </location>
</feature>
<evidence type="ECO:0000313" key="2">
    <source>
        <dbReference type="EMBL" id="KZL83305.1"/>
    </source>
</evidence>
<dbReference type="Proteomes" id="UP000076584">
    <property type="component" value="Unassembled WGS sequence"/>
</dbReference>
<gene>
    <name evidence="2" type="ORF">CI238_09838</name>
</gene>
<keyword evidence="1" id="KW-1133">Transmembrane helix</keyword>
<keyword evidence="1" id="KW-0472">Membrane</keyword>